<organism evidence="2 3">
    <name type="scientific">Escallonia herrerae</name>
    <dbReference type="NCBI Taxonomy" id="1293975"/>
    <lineage>
        <taxon>Eukaryota</taxon>
        <taxon>Viridiplantae</taxon>
        <taxon>Streptophyta</taxon>
        <taxon>Embryophyta</taxon>
        <taxon>Tracheophyta</taxon>
        <taxon>Spermatophyta</taxon>
        <taxon>Magnoliopsida</taxon>
        <taxon>eudicotyledons</taxon>
        <taxon>Gunneridae</taxon>
        <taxon>Pentapetalae</taxon>
        <taxon>asterids</taxon>
        <taxon>campanulids</taxon>
        <taxon>Escalloniales</taxon>
        <taxon>Escalloniaceae</taxon>
        <taxon>Escallonia</taxon>
    </lineage>
</organism>
<dbReference type="AlphaFoldDB" id="A0AA88W4Y9"/>
<feature type="region of interest" description="Disordered" evidence="1">
    <location>
        <begin position="100"/>
        <end position="143"/>
    </location>
</feature>
<reference evidence="2" key="1">
    <citation type="submission" date="2022-12" db="EMBL/GenBank/DDBJ databases">
        <title>Draft genome assemblies for two species of Escallonia (Escalloniales).</title>
        <authorList>
            <person name="Chanderbali A."/>
            <person name="Dervinis C."/>
            <person name="Anghel I."/>
            <person name="Soltis D."/>
            <person name="Soltis P."/>
            <person name="Zapata F."/>
        </authorList>
    </citation>
    <scope>NUCLEOTIDE SEQUENCE</scope>
    <source>
        <strain evidence="2">UCBG64.0493</strain>
        <tissue evidence="2">Leaf</tissue>
    </source>
</reference>
<sequence>MGMPLMLSSSINIKRVEIISISSNNTKGEPGLMQKQFQTGMEGENSFKESYLYTYSTHSDLRGIGLILDLECEVGQVEEFSGVAKLPYARHNESAFIYPNRITSDRTRSGPVPPSSYAARDGGSSGSGSGRGGATKERQESNVGRLLIVQEQILRRPKCAVHGHYRQSDEQSRNKNGSHAGEEHHNYRRHHQEPENLAIREGPSENHDGLVRRSEDVEEEPRAEEGEEDEQGEGVGEEGEGEDGGKQGHVVDAKVGEVLSNPGGGLGHGVGPGEGRSVDELQPGAALGEAVADGLGEA</sequence>
<evidence type="ECO:0000256" key="1">
    <source>
        <dbReference type="SAM" id="MobiDB-lite"/>
    </source>
</evidence>
<feature type="compositionally biased region" description="Gly residues" evidence="1">
    <location>
        <begin position="123"/>
        <end position="133"/>
    </location>
</feature>
<dbReference type="Proteomes" id="UP001188597">
    <property type="component" value="Unassembled WGS sequence"/>
</dbReference>
<evidence type="ECO:0000313" key="3">
    <source>
        <dbReference type="Proteomes" id="UP001188597"/>
    </source>
</evidence>
<keyword evidence="3" id="KW-1185">Reference proteome</keyword>
<name>A0AA88W4Y9_9ASTE</name>
<proteinExistence type="predicted"/>
<protein>
    <submittedName>
        <fullName evidence="2">Uncharacterized protein</fullName>
    </submittedName>
</protein>
<feature type="compositionally biased region" description="Acidic residues" evidence="1">
    <location>
        <begin position="216"/>
        <end position="242"/>
    </location>
</feature>
<gene>
    <name evidence="2" type="ORF">RJ639_003180</name>
</gene>
<comment type="caution">
    <text evidence="2">The sequence shown here is derived from an EMBL/GenBank/DDBJ whole genome shotgun (WGS) entry which is preliminary data.</text>
</comment>
<feature type="compositionally biased region" description="Gly residues" evidence="1">
    <location>
        <begin position="262"/>
        <end position="274"/>
    </location>
</feature>
<feature type="region of interest" description="Disordered" evidence="1">
    <location>
        <begin position="161"/>
        <end position="298"/>
    </location>
</feature>
<feature type="compositionally biased region" description="Basic and acidic residues" evidence="1">
    <location>
        <begin position="243"/>
        <end position="255"/>
    </location>
</feature>
<evidence type="ECO:0000313" key="2">
    <source>
        <dbReference type="EMBL" id="KAK3019508.1"/>
    </source>
</evidence>
<accession>A0AA88W4Y9</accession>
<feature type="compositionally biased region" description="Basic and acidic residues" evidence="1">
    <location>
        <begin position="202"/>
        <end position="215"/>
    </location>
</feature>
<dbReference type="EMBL" id="JAVXUP010000871">
    <property type="protein sequence ID" value="KAK3019508.1"/>
    <property type="molecule type" value="Genomic_DNA"/>
</dbReference>